<feature type="domain" description="Helicase ATP-binding" evidence="6">
    <location>
        <begin position="76"/>
        <end position="248"/>
    </location>
</feature>
<evidence type="ECO:0000256" key="3">
    <source>
        <dbReference type="ARBA" id="ARBA00023235"/>
    </source>
</evidence>
<dbReference type="PROSITE" id="PS51192">
    <property type="entry name" value="HELICASE_ATP_BIND_1"/>
    <property type="match status" value="1"/>
</dbReference>
<dbReference type="Pfam" id="PF00270">
    <property type="entry name" value="DEAD"/>
    <property type="match status" value="1"/>
</dbReference>
<dbReference type="InterPro" id="IPR027417">
    <property type="entry name" value="P-loop_NTPase"/>
</dbReference>
<dbReference type="PANTHER" id="PTHR13710:SF105">
    <property type="entry name" value="ATP-DEPENDENT DNA HELICASE Q1"/>
    <property type="match status" value="1"/>
</dbReference>
<evidence type="ECO:0000256" key="2">
    <source>
        <dbReference type="ARBA" id="ARBA00023125"/>
    </source>
</evidence>
<evidence type="ECO:0000313" key="7">
    <source>
        <dbReference type="EMBL" id="KAE9388948.1"/>
    </source>
</evidence>
<dbReference type="InterPro" id="IPR014001">
    <property type="entry name" value="Helicase_ATP-bd"/>
</dbReference>
<reference evidence="7" key="1">
    <citation type="journal article" date="2019" name="Environ. Microbiol.">
        <title>Fungal ecological strategies reflected in gene transcription - a case study of two litter decomposers.</title>
        <authorList>
            <person name="Barbi F."/>
            <person name="Kohler A."/>
            <person name="Barry K."/>
            <person name="Baskaran P."/>
            <person name="Daum C."/>
            <person name="Fauchery L."/>
            <person name="Ihrmark K."/>
            <person name="Kuo A."/>
            <person name="LaButti K."/>
            <person name="Lipzen A."/>
            <person name="Morin E."/>
            <person name="Grigoriev I.V."/>
            <person name="Henrissat B."/>
            <person name="Lindahl B."/>
            <person name="Martin F."/>
        </authorList>
    </citation>
    <scope>NUCLEOTIDE SEQUENCE</scope>
    <source>
        <strain evidence="7">JB14</strain>
    </source>
</reference>
<evidence type="ECO:0000256" key="5">
    <source>
        <dbReference type="ARBA" id="ARBA00034808"/>
    </source>
</evidence>
<protein>
    <recommendedName>
        <fullName evidence="5">DNA 3'-5' helicase</fullName>
        <ecNumber evidence="5">5.6.2.4</ecNumber>
    </recommendedName>
</protein>
<keyword evidence="7" id="KW-0378">Hydrolase</keyword>
<proteinExistence type="inferred from homology"/>
<dbReference type="EC" id="5.6.2.4" evidence="5"/>
<sequence length="300" mass="33473">MALDIAPNMPPEPLTSFPTPELYCTCTGTLVAFETDTSKISKAAKATLPTANEIRQLSINTFHLSYIPDNWQIQTVKEVHEGKDSIFITGTGYGKSYVFETLALLGERKVMLVICPLKTLEYDQAAQATAKGLRMVVLNEDTSDTAENWKTARLSAQLVYMSPEMALSPCFDALFKDGKFRHWLKAVIVDEAHCIDEWGDDDFHPLYCQLNRLCLFTGQEVPFLACTATCQTQTFNLLWDTLGYGNRPFWGIDVGCDQENLLFLIQKITNEAEPVLDALGILPSHMDVETPASTSGNHYI</sequence>
<keyword evidence="3" id="KW-0413">Isomerase</keyword>
<dbReference type="SMART" id="SM00487">
    <property type="entry name" value="DEXDc"/>
    <property type="match status" value="1"/>
</dbReference>
<dbReference type="GO" id="GO:0000724">
    <property type="term" value="P:double-strand break repair via homologous recombination"/>
    <property type="evidence" value="ECO:0007669"/>
    <property type="project" value="TreeGrafter"/>
</dbReference>
<dbReference type="SUPFAM" id="SSF52540">
    <property type="entry name" value="P-loop containing nucleoside triphosphate hydrolases"/>
    <property type="match status" value="1"/>
</dbReference>
<dbReference type="GO" id="GO:0005737">
    <property type="term" value="C:cytoplasm"/>
    <property type="evidence" value="ECO:0007669"/>
    <property type="project" value="TreeGrafter"/>
</dbReference>
<dbReference type="AlphaFoldDB" id="A0A6A4GTD6"/>
<dbReference type="Proteomes" id="UP000799118">
    <property type="component" value="Unassembled WGS sequence"/>
</dbReference>
<dbReference type="GO" id="GO:0005524">
    <property type="term" value="F:ATP binding"/>
    <property type="evidence" value="ECO:0007669"/>
    <property type="project" value="InterPro"/>
</dbReference>
<dbReference type="OrthoDB" id="2499463at2759"/>
<evidence type="ECO:0000256" key="4">
    <source>
        <dbReference type="ARBA" id="ARBA00034617"/>
    </source>
</evidence>
<keyword evidence="8" id="KW-1185">Reference proteome</keyword>
<dbReference type="GO" id="GO:0043138">
    <property type="term" value="F:3'-5' DNA helicase activity"/>
    <property type="evidence" value="ECO:0007669"/>
    <property type="project" value="UniProtKB-EC"/>
</dbReference>
<accession>A0A6A4GTD6</accession>
<dbReference type="GO" id="GO:0016787">
    <property type="term" value="F:hydrolase activity"/>
    <property type="evidence" value="ECO:0007669"/>
    <property type="project" value="UniProtKB-KW"/>
</dbReference>
<organism evidence="7 8">
    <name type="scientific">Gymnopus androsaceus JB14</name>
    <dbReference type="NCBI Taxonomy" id="1447944"/>
    <lineage>
        <taxon>Eukaryota</taxon>
        <taxon>Fungi</taxon>
        <taxon>Dikarya</taxon>
        <taxon>Basidiomycota</taxon>
        <taxon>Agaricomycotina</taxon>
        <taxon>Agaricomycetes</taxon>
        <taxon>Agaricomycetidae</taxon>
        <taxon>Agaricales</taxon>
        <taxon>Marasmiineae</taxon>
        <taxon>Omphalotaceae</taxon>
        <taxon>Gymnopus</taxon>
    </lineage>
</organism>
<dbReference type="InterPro" id="IPR011545">
    <property type="entry name" value="DEAD/DEAH_box_helicase_dom"/>
</dbReference>
<dbReference type="Gene3D" id="3.40.50.300">
    <property type="entry name" value="P-loop containing nucleotide triphosphate hydrolases"/>
    <property type="match status" value="1"/>
</dbReference>
<dbReference type="EMBL" id="ML769718">
    <property type="protein sequence ID" value="KAE9388948.1"/>
    <property type="molecule type" value="Genomic_DNA"/>
</dbReference>
<dbReference type="PANTHER" id="PTHR13710">
    <property type="entry name" value="DNA HELICASE RECQ FAMILY MEMBER"/>
    <property type="match status" value="1"/>
</dbReference>
<dbReference type="GO" id="GO:0003677">
    <property type="term" value="F:DNA binding"/>
    <property type="evidence" value="ECO:0007669"/>
    <property type="project" value="UniProtKB-KW"/>
</dbReference>
<evidence type="ECO:0000259" key="6">
    <source>
        <dbReference type="PROSITE" id="PS51192"/>
    </source>
</evidence>
<comment type="catalytic activity">
    <reaction evidence="4">
        <text>Couples ATP hydrolysis with the unwinding of duplex DNA by translocating in the 3'-5' direction.</text>
        <dbReference type="EC" id="5.6.2.4"/>
    </reaction>
</comment>
<dbReference type="GO" id="GO:0009378">
    <property type="term" value="F:four-way junction helicase activity"/>
    <property type="evidence" value="ECO:0007669"/>
    <property type="project" value="TreeGrafter"/>
</dbReference>
<keyword evidence="2" id="KW-0238">DNA-binding</keyword>
<comment type="similarity">
    <text evidence="1">Belongs to the helicase family. RecQ subfamily.</text>
</comment>
<dbReference type="GO" id="GO:0005694">
    <property type="term" value="C:chromosome"/>
    <property type="evidence" value="ECO:0007669"/>
    <property type="project" value="TreeGrafter"/>
</dbReference>
<evidence type="ECO:0000313" key="8">
    <source>
        <dbReference type="Proteomes" id="UP000799118"/>
    </source>
</evidence>
<name>A0A6A4GTD6_9AGAR</name>
<evidence type="ECO:0000256" key="1">
    <source>
        <dbReference type="ARBA" id="ARBA00005446"/>
    </source>
</evidence>
<gene>
    <name evidence="7" type="ORF">BT96DRAFT_980858</name>
</gene>